<evidence type="ECO:0000313" key="1">
    <source>
        <dbReference type="EMBL" id="WNZ28182.1"/>
    </source>
</evidence>
<dbReference type="AlphaFoldDB" id="A0AA96WZU1"/>
<geneLocation type="plasmid" evidence="1">
    <name>p2</name>
</geneLocation>
<reference evidence="1" key="1">
    <citation type="submission" date="2020-05" db="EMBL/GenBank/DDBJ databases">
        <authorList>
            <person name="Zhu T."/>
            <person name="Keshari N."/>
            <person name="Lu X."/>
        </authorList>
    </citation>
    <scope>NUCLEOTIDE SEQUENCE</scope>
    <source>
        <strain evidence="1">NK1-12</strain>
        <plasmid evidence="1">p2</plasmid>
    </source>
</reference>
<sequence length="100" mass="10837">MVAFTKGQMPNSINTVEGVAAWATALLTALHFQDEIQEVPGAVQKVAVSQVFPIENQGAYELRYVGRCSLPVNQNFLGGGKIWERVMPLSNASIPAEYTA</sequence>
<accession>A0AA96WZU1</accession>
<name>A0AA96WZU1_9CYAN</name>
<proteinExistence type="predicted"/>
<gene>
    <name evidence="1" type="ORF">HJG54_35300</name>
</gene>
<keyword evidence="1" id="KW-0614">Plasmid</keyword>
<dbReference type="EMBL" id="CP053589">
    <property type="protein sequence ID" value="WNZ28182.1"/>
    <property type="molecule type" value="Genomic_DNA"/>
</dbReference>
<protein>
    <submittedName>
        <fullName evidence="1">Uncharacterized protein</fullName>
    </submittedName>
</protein>
<dbReference type="RefSeq" id="WP_316437278.1">
    <property type="nucleotide sequence ID" value="NZ_CP053589.1"/>
</dbReference>
<organism evidence="1">
    <name type="scientific">Leptolyngbya sp. NK1-12</name>
    <dbReference type="NCBI Taxonomy" id="2547451"/>
    <lineage>
        <taxon>Bacteria</taxon>
        <taxon>Bacillati</taxon>
        <taxon>Cyanobacteriota</taxon>
        <taxon>Cyanophyceae</taxon>
        <taxon>Leptolyngbyales</taxon>
        <taxon>Leptolyngbyaceae</taxon>
        <taxon>Leptolyngbya group</taxon>
        <taxon>Leptolyngbya</taxon>
    </lineage>
</organism>